<dbReference type="Pfam" id="PF01321">
    <property type="entry name" value="Creatinase_N"/>
    <property type="match status" value="1"/>
</dbReference>
<dbReference type="Gene3D" id="3.90.230.10">
    <property type="entry name" value="Creatinase/methionine aminopeptidase superfamily"/>
    <property type="match status" value="1"/>
</dbReference>
<dbReference type="InterPro" id="IPR029149">
    <property type="entry name" value="Creatin/AminoP/Spt16_N"/>
</dbReference>
<dbReference type="SUPFAM" id="SSF55920">
    <property type="entry name" value="Creatinase/aminopeptidase"/>
    <property type="match status" value="1"/>
</dbReference>
<dbReference type="Proteomes" id="UP000675968">
    <property type="component" value="Unassembled WGS sequence"/>
</dbReference>
<organism evidence="3 4">
    <name type="scientific">Candidatus Iainarchaeum sp</name>
    <dbReference type="NCBI Taxonomy" id="3101447"/>
    <lineage>
        <taxon>Archaea</taxon>
        <taxon>Candidatus Iainarchaeota</taxon>
        <taxon>Candidatus Iainarchaeia</taxon>
        <taxon>Candidatus Iainarchaeales</taxon>
        <taxon>Candidatus Iainarchaeaceae</taxon>
        <taxon>Candidatus Iainarchaeum</taxon>
    </lineage>
</organism>
<dbReference type="AlphaFoldDB" id="A0A8T4L5T8"/>
<gene>
    <name evidence="3" type="ORF">J4215_05385</name>
</gene>
<proteinExistence type="predicted"/>
<dbReference type="InterPro" id="IPR036005">
    <property type="entry name" value="Creatinase/aminopeptidase-like"/>
</dbReference>
<dbReference type="SUPFAM" id="SSF53092">
    <property type="entry name" value="Creatinase/prolidase N-terminal domain"/>
    <property type="match status" value="1"/>
</dbReference>
<comment type="caution">
    <text evidence="3">The sequence shown here is derived from an EMBL/GenBank/DDBJ whole genome shotgun (WGS) entry which is preliminary data.</text>
</comment>
<keyword evidence="3" id="KW-0645">Protease</keyword>
<dbReference type="Gene3D" id="3.40.350.10">
    <property type="entry name" value="Creatinase/prolidase N-terminal domain"/>
    <property type="match status" value="1"/>
</dbReference>
<accession>A0A8T4L5T8</accession>
<dbReference type="InterPro" id="IPR050659">
    <property type="entry name" value="Peptidase_M24B"/>
</dbReference>
<dbReference type="Pfam" id="PF00557">
    <property type="entry name" value="Peptidase_M24"/>
    <property type="match status" value="1"/>
</dbReference>
<dbReference type="GO" id="GO:0004177">
    <property type="term" value="F:aminopeptidase activity"/>
    <property type="evidence" value="ECO:0007669"/>
    <property type="project" value="UniProtKB-KW"/>
</dbReference>
<reference evidence="3" key="2">
    <citation type="submission" date="2021-05" db="EMBL/GenBank/DDBJ databases">
        <title>Protein family content uncovers lineage relationships and bacterial pathway maintenance mechanisms in DPANN archaea.</title>
        <authorList>
            <person name="Castelle C.J."/>
            <person name="Meheust R."/>
            <person name="Jaffe A.L."/>
            <person name="Seitz K."/>
            <person name="Gong X."/>
            <person name="Baker B.J."/>
            <person name="Banfield J.F."/>
        </authorList>
    </citation>
    <scope>NUCLEOTIDE SEQUENCE</scope>
    <source>
        <strain evidence="3">RIFCSPLOWO2_01_FULL_AR10_48_17</strain>
    </source>
</reference>
<dbReference type="InterPro" id="IPR000994">
    <property type="entry name" value="Pept_M24"/>
</dbReference>
<sequence>MKEKIRDLFRQTPATTVIIRNTRQSLDPAFQYFSGLDPKRFDNNILLLEKNKPHPTLLVHSMEFDEDLKRLPLHVVIIDRQKKMDLFLSQRFKNKIVGLNYDTYPYQRVLYLRKHFHPKRLVNISSGLATVRAEKTPQEIKKIKTACKITSEILEHAPEFVKKIRTEKELAEKLENEAFKTVDELAYPTIVAFGKNAGIPHHNPAPQKIGKNNFLLIDFGVKYDGYCADLTRTFFRGKPTEEQQWQYWVVSQSKKRAFELAKPGAIASDLFEAADDVIFSGFKTHIPHALGHGIGLEVHDYPTRMATKETWKLAPNQVVTLEPAIYTRSFGIRIEDDIRITKTGAEYLTRAPEELHTL</sequence>
<dbReference type="PANTHER" id="PTHR46112:SF2">
    <property type="entry name" value="XAA-PRO AMINOPEPTIDASE P-RELATED"/>
    <property type="match status" value="1"/>
</dbReference>
<evidence type="ECO:0000313" key="3">
    <source>
        <dbReference type="EMBL" id="MBS3061987.1"/>
    </source>
</evidence>
<name>A0A8T4L5T8_9ARCH</name>
<feature type="domain" description="Peptidase M24" evidence="1">
    <location>
        <begin position="142"/>
        <end position="342"/>
    </location>
</feature>
<dbReference type="InterPro" id="IPR000587">
    <property type="entry name" value="Creatinase_N"/>
</dbReference>
<feature type="domain" description="Creatinase N-terminal" evidence="2">
    <location>
        <begin position="28"/>
        <end position="132"/>
    </location>
</feature>
<dbReference type="EMBL" id="JAGVWC010000011">
    <property type="protein sequence ID" value="MBS3061987.1"/>
    <property type="molecule type" value="Genomic_DNA"/>
</dbReference>
<evidence type="ECO:0000259" key="2">
    <source>
        <dbReference type="Pfam" id="PF01321"/>
    </source>
</evidence>
<protein>
    <submittedName>
        <fullName evidence="3">Aminopeptidase P family protein</fullName>
    </submittedName>
</protein>
<evidence type="ECO:0000259" key="1">
    <source>
        <dbReference type="Pfam" id="PF00557"/>
    </source>
</evidence>
<evidence type="ECO:0000313" key="4">
    <source>
        <dbReference type="Proteomes" id="UP000675968"/>
    </source>
</evidence>
<keyword evidence="3" id="KW-0031">Aminopeptidase</keyword>
<dbReference type="PANTHER" id="PTHR46112">
    <property type="entry name" value="AMINOPEPTIDASE"/>
    <property type="match status" value="1"/>
</dbReference>
<reference evidence="3" key="1">
    <citation type="submission" date="2021-03" db="EMBL/GenBank/DDBJ databases">
        <authorList>
            <person name="Jaffe A."/>
        </authorList>
    </citation>
    <scope>NUCLEOTIDE SEQUENCE</scope>
    <source>
        <strain evidence="3">RIFCSPLOWO2_01_FULL_AR10_48_17</strain>
    </source>
</reference>
<keyword evidence="3" id="KW-0378">Hydrolase</keyword>